<feature type="transmembrane region" description="Helical" evidence="1">
    <location>
        <begin position="38"/>
        <end position="55"/>
    </location>
</feature>
<gene>
    <name evidence="3" type="ORF">MB09_07925</name>
</gene>
<evidence type="ECO:0000256" key="2">
    <source>
        <dbReference type="SAM" id="SignalP"/>
    </source>
</evidence>
<accession>A0ABR5DIJ9</accession>
<keyword evidence="1" id="KW-0812">Transmembrane</keyword>
<evidence type="ECO:0000256" key="1">
    <source>
        <dbReference type="SAM" id="Phobius"/>
    </source>
</evidence>
<evidence type="ECO:0008006" key="5">
    <source>
        <dbReference type="Google" id="ProtNLM"/>
    </source>
</evidence>
<name>A0ABR5DIJ9_9FLAO</name>
<protein>
    <recommendedName>
        <fullName evidence="5">Signal peptidase</fullName>
    </recommendedName>
</protein>
<keyword evidence="1" id="KW-0472">Membrane</keyword>
<feature type="chain" id="PRO_5046735423" description="Signal peptidase" evidence="2">
    <location>
        <begin position="19"/>
        <end position="65"/>
    </location>
</feature>
<comment type="caution">
    <text evidence="3">The sequence shown here is derived from an EMBL/GenBank/DDBJ whole genome shotgun (WGS) entry which is preliminary data.</text>
</comment>
<keyword evidence="4" id="KW-1185">Reference proteome</keyword>
<reference evidence="3 4" key="1">
    <citation type="submission" date="2014-10" db="EMBL/GenBank/DDBJ databases">
        <title>Genome sequencing of Vitellibacter vladivostokensis KMM 3516.</title>
        <authorList>
            <person name="Thevarajoo S."/>
            <person name="Selvaratnam C."/>
            <person name="Goh K.M."/>
            <person name="Chong C.S."/>
        </authorList>
    </citation>
    <scope>NUCLEOTIDE SEQUENCE [LARGE SCALE GENOMIC DNA]</scope>
    <source>
        <strain evidence="3 4">KMM 3516</strain>
    </source>
</reference>
<keyword evidence="2" id="KW-0732">Signal</keyword>
<evidence type="ECO:0000313" key="4">
    <source>
        <dbReference type="Proteomes" id="UP000033497"/>
    </source>
</evidence>
<evidence type="ECO:0000313" key="3">
    <source>
        <dbReference type="EMBL" id="KJJ38607.1"/>
    </source>
</evidence>
<dbReference type="Proteomes" id="UP000033497">
    <property type="component" value="Unassembled WGS sequence"/>
</dbReference>
<sequence>MVTFIYSFIMLAIQSASAGQGPPPPSQNRPPHFPIDDNLWILIVLGILFGAYILFKRNRSINKAS</sequence>
<keyword evidence="1" id="KW-1133">Transmembrane helix</keyword>
<dbReference type="EMBL" id="JSVU01000004">
    <property type="protein sequence ID" value="KJJ38607.1"/>
    <property type="molecule type" value="Genomic_DNA"/>
</dbReference>
<proteinExistence type="predicted"/>
<organism evidence="3 4">
    <name type="scientific">Aequorivita vladivostokensis</name>
    <dbReference type="NCBI Taxonomy" id="171194"/>
    <lineage>
        <taxon>Bacteria</taxon>
        <taxon>Pseudomonadati</taxon>
        <taxon>Bacteroidota</taxon>
        <taxon>Flavobacteriia</taxon>
        <taxon>Flavobacteriales</taxon>
        <taxon>Flavobacteriaceae</taxon>
        <taxon>Aequorivita</taxon>
    </lineage>
</organism>
<feature type="signal peptide" evidence="2">
    <location>
        <begin position="1"/>
        <end position="18"/>
    </location>
</feature>